<reference evidence="1" key="1">
    <citation type="submission" date="2023-11" db="EMBL/GenBank/DDBJ databases">
        <authorList>
            <person name="Poullet M."/>
        </authorList>
    </citation>
    <scope>NUCLEOTIDE SEQUENCE</scope>
    <source>
        <strain evidence="1">E1834</strain>
    </source>
</reference>
<evidence type="ECO:0000313" key="1">
    <source>
        <dbReference type="EMBL" id="CAK5053984.1"/>
    </source>
</evidence>
<dbReference type="Proteomes" id="UP001497535">
    <property type="component" value="Unassembled WGS sequence"/>
</dbReference>
<keyword evidence="2" id="KW-1185">Reference proteome</keyword>
<proteinExistence type="predicted"/>
<dbReference type="EMBL" id="CAVMJV010000015">
    <property type="protein sequence ID" value="CAK5053984.1"/>
    <property type="molecule type" value="Genomic_DNA"/>
</dbReference>
<sequence length="62" mass="7169">MGLNLKVNSDHIPLPPVFLTIFPVYSLPQLQESLQSQPQTFPNLNWKSLTFPHPILFLILRK</sequence>
<comment type="caution">
    <text evidence="1">The sequence shown here is derived from an EMBL/GenBank/DDBJ whole genome shotgun (WGS) entry which is preliminary data.</text>
</comment>
<accession>A0ACB0YNA0</accession>
<name>A0ACB0YNA0_MELEN</name>
<gene>
    <name evidence="1" type="ORF">MENTE1834_LOCUS14277</name>
</gene>
<evidence type="ECO:0000313" key="2">
    <source>
        <dbReference type="Proteomes" id="UP001497535"/>
    </source>
</evidence>
<organism evidence="1 2">
    <name type="scientific">Meloidogyne enterolobii</name>
    <name type="common">Root-knot nematode worm</name>
    <name type="synonym">Meloidogyne mayaguensis</name>
    <dbReference type="NCBI Taxonomy" id="390850"/>
    <lineage>
        <taxon>Eukaryota</taxon>
        <taxon>Metazoa</taxon>
        <taxon>Ecdysozoa</taxon>
        <taxon>Nematoda</taxon>
        <taxon>Chromadorea</taxon>
        <taxon>Rhabditida</taxon>
        <taxon>Tylenchina</taxon>
        <taxon>Tylenchomorpha</taxon>
        <taxon>Tylenchoidea</taxon>
        <taxon>Meloidogynidae</taxon>
        <taxon>Meloidogyninae</taxon>
        <taxon>Meloidogyne</taxon>
    </lineage>
</organism>
<protein>
    <submittedName>
        <fullName evidence="1">Uncharacterized protein</fullName>
    </submittedName>
</protein>